<gene>
    <name evidence="2" type="ORF">CI109_104307</name>
</gene>
<keyword evidence="3" id="KW-1185">Reference proteome</keyword>
<feature type="compositionally biased region" description="Polar residues" evidence="1">
    <location>
        <begin position="235"/>
        <end position="245"/>
    </location>
</feature>
<sequence length="433" mass="46620">MARSQGGSHPPAPPPKDKSKSHSSNMNATSAPAMIDFFLDTSLIPSLPPPGGKVTHQTLMGRPKLPLSKPILNNGVSRSPSTNAAAVAIFIPASSSLPPRSSSSTLAVPRPGLMKRSSSFEERSRNRAGVGAGTGAVLGRSGSVGEDVRKWSVGSGDTVLDARDHHATREGGKPNLVKRTSSLELPNLRSKVSNDSTPELKAAAKVKRTHTRTASDSTLCDLTQYKRENLPPPRSTSLVKRSGASSLRREDGGENSSKSKSLQTGIQLLRGNSSDRKTVVKLLTALEALIPASRIIEPPPPSPSKGILNPMSLIIPMSLVLEALVYEREVLKGSPPSERLPILRNGSTFHLFSDDAEVGQGELDWTVLRSYMFAMGTIIDIIFPLVQQHRDTEEEMMIRDLIKSIRAYVSKMKKVFGEVATGEVGRWGDLFDA</sequence>
<feature type="compositionally biased region" description="Polar residues" evidence="1">
    <location>
        <begin position="212"/>
        <end position="221"/>
    </location>
</feature>
<accession>A0AAJ8MXQ1</accession>
<dbReference type="RefSeq" id="XP_065823547.1">
    <property type="nucleotide sequence ID" value="XM_065967475.1"/>
</dbReference>
<name>A0AAJ8MXQ1_9TREE</name>
<dbReference type="EMBL" id="CP144057">
    <property type="protein sequence ID" value="WWD19840.1"/>
    <property type="molecule type" value="Genomic_DNA"/>
</dbReference>
<feature type="compositionally biased region" description="Polar residues" evidence="1">
    <location>
        <begin position="254"/>
        <end position="269"/>
    </location>
</feature>
<dbReference type="AlphaFoldDB" id="A0AAJ8MXQ1"/>
<protein>
    <submittedName>
        <fullName evidence="2">Uncharacterized protein</fullName>
    </submittedName>
</protein>
<feature type="compositionally biased region" description="Basic and acidic residues" evidence="1">
    <location>
        <begin position="161"/>
        <end position="172"/>
    </location>
</feature>
<feature type="region of interest" description="Disordered" evidence="1">
    <location>
        <begin position="1"/>
        <end position="28"/>
    </location>
</feature>
<evidence type="ECO:0000256" key="1">
    <source>
        <dbReference type="SAM" id="MobiDB-lite"/>
    </source>
</evidence>
<feature type="region of interest" description="Disordered" evidence="1">
    <location>
        <begin position="161"/>
        <end position="269"/>
    </location>
</feature>
<organism evidence="2 3">
    <name type="scientific">Kwoniella shandongensis</name>
    <dbReference type="NCBI Taxonomy" id="1734106"/>
    <lineage>
        <taxon>Eukaryota</taxon>
        <taxon>Fungi</taxon>
        <taxon>Dikarya</taxon>
        <taxon>Basidiomycota</taxon>
        <taxon>Agaricomycotina</taxon>
        <taxon>Tremellomycetes</taxon>
        <taxon>Tremellales</taxon>
        <taxon>Cryptococcaceae</taxon>
        <taxon>Kwoniella</taxon>
    </lineage>
</organism>
<feature type="compositionally biased region" description="Polar residues" evidence="1">
    <location>
        <begin position="178"/>
        <end position="197"/>
    </location>
</feature>
<proteinExistence type="predicted"/>
<evidence type="ECO:0000313" key="3">
    <source>
        <dbReference type="Proteomes" id="UP000322225"/>
    </source>
</evidence>
<evidence type="ECO:0000313" key="2">
    <source>
        <dbReference type="EMBL" id="WWD19840.1"/>
    </source>
</evidence>
<dbReference type="KEGG" id="ksn:90829981"/>
<reference evidence="2" key="2">
    <citation type="submission" date="2024-01" db="EMBL/GenBank/DDBJ databases">
        <title>Comparative genomics of Cryptococcus and Kwoniella reveals pathogenesis evolution and contrasting modes of karyotype evolution via chromosome fusion or intercentromeric recombination.</title>
        <authorList>
            <person name="Coelho M.A."/>
            <person name="David-Palma M."/>
            <person name="Shea T."/>
            <person name="Bowers K."/>
            <person name="McGinley-Smith S."/>
            <person name="Mohammad A.W."/>
            <person name="Gnirke A."/>
            <person name="Yurkov A.M."/>
            <person name="Nowrousian M."/>
            <person name="Sun S."/>
            <person name="Cuomo C.A."/>
            <person name="Heitman J."/>
        </authorList>
    </citation>
    <scope>NUCLEOTIDE SEQUENCE</scope>
    <source>
        <strain evidence="2">CBS 12478</strain>
    </source>
</reference>
<reference evidence="2" key="1">
    <citation type="submission" date="2017-08" db="EMBL/GenBank/DDBJ databases">
        <authorList>
            <person name="Cuomo C."/>
            <person name="Billmyre B."/>
            <person name="Heitman J."/>
        </authorList>
    </citation>
    <scope>NUCLEOTIDE SEQUENCE</scope>
    <source>
        <strain evidence="2">CBS 12478</strain>
    </source>
</reference>
<dbReference type="GeneID" id="90829981"/>
<dbReference type="Proteomes" id="UP000322225">
    <property type="component" value="Chromosome 7"/>
</dbReference>